<proteinExistence type="predicted"/>
<dbReference type="SUPFAM" id="SSF53671">
    <property type="entry name" value="Aspartate/ornithine carbamoyltransferase"/>
    <property type="match status" value="1"/>
</dbReference>
<dbReference type="GO" id="GO:0042450">
    <property type="term" value="P:L-arginine biosynthetic process via ornithine"/>
    <property type="evidence" value="ECO:0007669"/>
    <property type="project" value="TreeGrafter"/>
</dbReference>
<dbReference type="GO" id="GO:0016597">
    <property type="term" value="F:amino acid binding"/>
    <property type="evidence" value="ECO:0007669"/>
    <property type="project" value="InterPro"/>
</dbReference>
<dbReference type="FunFam" id="3.40.50.1370:FF:000008">
    <property type="entry name" value="Ornithine carbamoyltransferase"/>
    <property type="match status" value="1"/>
</dbReference>
<feature type="domain" description="Aspartate/ornithine carbamoyltransferase Asp/Orn-binding" evidence="2">
    <location>
        <begin position="152"/>
        <end position="306"/>
    </location>
</feature>
<dbReference type="InterPro" id="IPR006131">
    <property type="entry name" value="Asp_carbamoyltransf_Asp/Orn-bd"/>
</dbReference>
<dbReference type="Gene3D" id="3.40.50.1370">
    <property type="entry name" value="Aspartate/ornithine carbamoyltransferase"/>
    <property type="match status" value="2"/>
</dbReference>
<dbReference type="GO" id="GO:0004585">
    <property type="term" value="F:ornithine carbamoyltransferase activity"/>
    <property type="evidence" value="ECO:0007669"/>
    <property type="project" value="UniProtKB-ARBA"/>
</dbReference>
<dbReference type="PANTHER" id="PTHR45753:SF3">
    <property type="entry name" value="ORNITHINE TRANSCARBAMYLASE, MITOCHONDRIAL"/>
    <property type="match status" value="1"/>
</dbReference>
<dbReference type="PRINTS" id="PR00102">
    <property type="entry name" value="OTCASE"/>
</dbReference>
<dbReference type="InterPro" id="IPR036901">
    <property type="entry name" value="Asp/Orn_carbamoylTrfase_sf"/>
</dbReference>
<feature type="domain" description="Aspartate/ornithine carbamoyltransferase carbamoyl-P binding" evidence="3">
    <location>
        <begin position="14"/>
        <end position="139"/>
    </location>
</feature>
<dbReference type="InterPro" id="IPR002292">
    <property type="entry name" value="Orn/put_carbamltrans"/>
</dbReference>
<accession>A0A6J7RV49</accession>
<evidence type="ECO:0000256" key="1">
    <source>
        <dbReference type="ARBA" id="ARBA00022679"/>
    </source>
</evidence>
<protein>
    <submittedName>
        <fullName evidence="5">Unannotated protein</fullName>
    </submittedName>
</protein>
<dbReference type="AlphaFoldDB" id="A0A6J7RV49"/>
<evidence type="ECO:0000259" key="2">
    <source>
        <dbReference type="Pfam" id="PF00185"/>
    </source>
</evidence>
<evidence type="ECO:0000259" key="3">
    <source>
        <dbReference type="Pfam" id="PF02729"/>
    </source>
</evidence>
<dbReference type="Pfam" id="PF00185">
    <property type="entry name" value="OTCace"/>
    <property type="match status" value="1"/>
</dbReference>
<keyword evidence="1" id="KW-0808">Transferase</keyword>
<sequence length="314" mass="34012">MTKNFLDLETCGPDALMEIMALSHAPVEPVLKGTSVAMVFEKPSARTRSSTEMAVVDLGGHPLMISDAEVGIDRRESAEDVARTLGSYHRIIAARVNDHDVLLRMQAALSSPLWNVSVVNLLSDFSHPCQAIADLLTLSDEFSPSGDLTALKGRTVAYFGDANNVTRSLAQAALMLGINIKIASPEGYQLSRETVSSLTEMAHISGATIFQSDDVHEVASGADALYSDVWTSMGQESERAQRSKDLAGYGIDEDLVAEAQSDAIVMHCLPAHRGEEITDAVLESSQSRVWVQAAHRRTAMRGVFRWIMEGDAHS</sequence>
<dbReference type="GO" id="GO:0019240">
    <property type="term" value="P:citrulline biosynthetic process"/>
    <property type="evidence" value="ECO:0007669"/>
    <property type="project" value="TreeGrafter"/>
</dbReference>
<reference evidence="5" key="1">
    <citation type="submission" date="2020-05" db="EMBL/GenBank/DDBJ databases">
        <authorList>
            <person name="Chiriac C."/>
            <person name="Salcher M."/>
            <person name="Ghai R."/>
            <person name="Kavagutti S V."/>
        </authorList>
    </citation>
    <scope>NUCLEOTIDE SEQUENCE</scope>
</reference>
<name>A0A6J7RV49_9ZZZZ</name>
<dbReference type="EMBL" id="CAFBLT010000003">
    <property type="protein sequence ID" value="CAB4883725.1"/>
    <property type="molecule type" value="Genomic_DNA"/>
</dbReference>
<dbReference type="Pfam" id="PF02729">
    <property type="entry name" value="OTCace_N"/>
    <property type="match status" value="1"/>
</dbReference>
<dbReference type="InterPro" id="IPR006132">
    <property type="entry name" value="Asp/Orn_carbamoyltranf_P-bd"/>
</dbReference>
<dbReference type="InterPro" id="IPR006130">
    <property type="entry name" value="Asp/Orn_carbamoylTrfase"/>
</dbReference>
<evidence type="ECO:0000313" key="5">
    <source>
        <dbReference type="EMBL" id="CAB5032298.1"/>
    </source>
</evidence>
<dbReference type="PANTHER" id="PTHR45753">
    <property type="entry name" value="ORNITHINE CARBAMOYLTRANSFERASE, MITOCHONDRIAL"/>
    <property type="match status" value="1"/>
</dbReference>
<organism evidence="5">
    <name type="scientific">freshwater metagenome</name>
    <dbReference type="NCBI Taxonomy" id="449393"/>
    <lineage>
        <taxon>unclassified sequences</taxon>
        <taxon>metagenomes</taxon>
        <taxon>ecological metagenomes</taxon>
    </lineage>
</organism>
<evidence type="ECO:0000313" key="4">
    <source>
        <dbReference type="EMBL" id="CAB4883725.1"/>
    </source>
</evidence>
<dbReference type="PRINTS" id="PR00100">
    <property type="entry name" value="AOTCASE"/>
</dbReference>
<gene>
    <name evidence="4" type="ORF">UFOPK3427_01807</name>
    <name evidence="5" type="ORF">UFOPK4112_01809</name>
</gene>
<dbReference type="EMBL" id="CAFBPM010000031">
    <property type="protein sequence ID" value="CAB5032298.1"/>
    <property type="molecule type" value="Genomic_DNA"/>
</dbReference>